<accession>A0A4Q2K018</accession>
<organism evidence="2 3">
    <name type="scientific">Senegalimassilia faecalis</name>
    <dbReference type="NCBI Taxonomy" id="2509433"/>
    <lineage>
        <taxon>Bacteria</taxon>
        <taxon>Bacillati</taxon>
        <taxon>Actinomycetota</taxon>
        <taxon>Coriobacteriia</taxon>
        <taxon>Coriobacteriales</taxon>
        <taxon>Coriobacteriaceae</taxon>
        <taxon>Senegalimassilia</taxon>
    </lineage>
</organism>
<feature type="transmembrane region" description="Helical" evidence="1">
    <location>
        <begin position="20"/>
        <end position="47"/>
    </location>
</feature>
<name>A0A4Q2K018_9ACTN</name>
<feature type="transmembrane region" description="Helical" evidence="1">
    <location>
        <begin position="59"/>
        <end position="81"/>
    </location>
</feature>
<evidence type="ECO:0000256" key="1">
    <source>
        <dbReference type="SAM" id="Phobius"/>
    </source>
</evidence>
<keyword evidence="1" id="KW-0472">Membrane</keyword>
<reference evidence="2 3" key="1">
    <citation type="submission" date="2019-01" db="EMBL/GenBank/DDBJ databases">
        <title>Senegalimassilia sp. nov. KGMB04484 isolated human feces.</title>
        <authorList>
            <person name="Han K.-I."/>
            <person name="Kim J.-S."/>
            <person name="Lee K.C."/>
            <person name="Suh M.K."/>
            <person name="Eom M.K."/>
            <person name="Lee J.H."/>
            <person name="Park S.-H."/>
            <person name="Kang S.W."/>
            <person name="Park J.-E."/>
            <person name="Oh B.S."/>
            <person name="Yu S.Y."/>
            <person name="Choi S.-H."/>
            <person name="Lee D.H."/>
            <person name="Yoon H."/>
            <person name="Kim B.-Y."/>
            <person name="Lee J.H."/>
            <person name="Lee J.-S."/>
        </authorList>
    </citation>
    <scope>NUCLEOTIDE SEQUENCE [LARGE SCALE GENOMIC DNA]</scope>
    <source>
        <strain evidence="2 3">KGMB04484</strain>
    </source>
</reference>
<evidence type="ECO:0000313" key="2">
    <source>
        <dbReference type="EMBL" id="RXZ54719.1"/>
    </source>
</evidence>
<protein>
    <submittedName>
        <fullName evidence="2">Uncharacterized protein</fullName>
    </submittedName>
</protein>
<keyword evidence="3" id="KW-1185">Reference proteome</keyword>
<feature type="transmembrane region" description="Helical" evidence="1">
    <location>
        <begin position="101"/>
        <end position="122"/>
    </location>
</feature>
<gene>
    <name evidence="2" type="ORF">ET524_09675</name>
</gene>
<feature type="transmembrane region" description="Helical" evidence="1">
    <location>
        <begin position="134"/>
        <end position="153"/>
    </location>
</feature>
<comment type="caution">
    <text evidence="2">The sequence shown here is derived from an EMBL/GenBank/DDBJ whole genome shotgun (WGS) entry which is preliminary data.</text>
</comment>
<keyword evidence="1" id="KW-0812">Transmembrane</keyword>
<dbReference type="AlphaFoldDB" id="A0A4Q2K018"/>
<feature type="transmembrane region" description="Helical" evidence="1">
    <location>
        <begin position="173"/>
        <end position="200"/>
    </location>
</feature>
<proteinExistence type="predicted"/>
<keyword evidence="1" id="KW-1133">Transmembrane helix</keyword>
<dbReference type="EMBL" id="SDPW01000001">
    <property type="protein sequence ID" value="RXZ54719.1"/>
    <property type="molecule type" value="Genomic_DNA"/>
</dbReference>
<sequence length="208" mass="21897">MNVPSAALTLPQLRVPSAKTVAVCLLQALGLAVALYVVAIVCAAIADATAANGGSVPDYLNWLWIVPIPFYALAIGGKIAADALGNPSLLNSLWLRLPGRIAFSIPTLKMVAWTVFALAISLKSAQDDGTAINMLLTIVMVVGATTAAYWYYIKKLGCFKDKPVADALFVSFFPVWPAVMAGVGMVMLAIIVTPFLLAIVGGTMKQSK</sequence>
<dbReference type="RefSeq" id="WP_129425371.1">
    <property type="nucleotide sequence ID" value="NZ_SDPW01000001.1"/>
</dbReference>
<evidence type="ECO:0000313" key="3">
    <source>
        <dbReference type="Proteomes" id="UP000293345"/>
    </source>
</evidence>
<dbReference type="Proteomes" id="UP000293345">
    <property type="component" value="Unassembled WGS sequence"/>
</dbReference>